<dbReference type="Proteomes" id="UP000735302">
    <property type="component" value="Unassembled WGS sequence"/>
</dbReference>
<reference evidence="2 3" key="1">
    <citation type="journal article" date="2021" name="Elife">
        <title>Chloroplast acquisition without the gene transfer in kleptoplastic sea slugs, Plakobranchus ocellatus.</title>
        <authorList>
            <person name="Maeda T."/>
            <person name="Takahashi S."/>
            <person name="Yoshida T."/>
            <person name="Shimamura S."/>
            <person name="Takaki Y."/>
            <person name="Nagai Y."/>
            <person name="Toyoda A."/>
            <person name="Suzuki Y."/>
            <person name="Arimoto A."/>
            <person name="Ishii H."/>
            <person name="Satoh N."/>
            <person name="Nishiyama T."/>
            <person name="Hasebe M."/>
            <person name="Maruyama T."/>
            <person name="Minagawa J."/>
            <person name="Obokata J."/>
            <person name="Shigenobu S."/>
        </authorList>
    </citation>
    <scope>NUCLEOTIDE SEQUENCE [LARGE SCALE GENOMIC DNA]</scope>
</reference>
<name>A0AAV4DQ92_9GAST</name>
<sequence length="78" mass="8466">MKVRKEAASVAESECPPGRYPPTTTQQPFLTCPACQSVLGVSSDKLGGKTTLSPAVAVNKYVPIWRLRGESQETQQMK</sequence>
<evidence type="ECO:0000256" key="1">
    <source>
        <dbReference type="SAM" id="MobiDB-lite"/>
    </source>
</evidence>
<proteinExistence type="predicted"/>
<gene>
    <name evidence="2" type="ORF">PoB_007278600</name>
</gene>
<keyword evidence="3" id="KW-1185">Reference proteome</keyword>
<accession>A0AAV4DQ92</accession>
<feature type="region of interest" description="Disordered" evidence="1">
    <location>
        <begin position="1"/>
        <end position="26"/>
    </location>
</feature>
<evidence type="ECO:0000313" key="3">
    <source>
        <dbReference type="Proteomes" id="UP000735302"/>
    </source>
</evidence>
<dbReference type="EMBL" id="BLXT01008183">
    <property type="protein sequence ID" value="GFO46281.1"/>
    <property type="molecule type" value="Genomic_DNA"/>
</dbReference>
<evidence type="ECO:0000313" key="2">
    <source>
        <dbReference type="EMBL" id="GFO46281.1"/>
    </source>
</evidence>
<dbReference type="AlphaFoldDB" id="A0AAV4DQ92"/>
<organism evidence="2 3">
    <name type="scientific">Plakobranchus ocellatus</name>
    <dbReference type="NCBI Taxonomy" id="259542"/>
    <lineage>
        <taxon>Eukaryota</taxon>
        <taxon>Metazoa</taxon>
        <taxon>Spiralia</taxon>
        <taxon>Lophotrochozoa</taxon>
        <taxon>Mollusca</taxon>
        <taxon>Gastropoda</taxon>
        <taxon>Heterobranchia</taxon>
        <taxon>Euthyneura</taxon>
        <taxon>Panpulmonata</taxon>
        <taxon>Sacoglossa</taxon>
        <taxon>Placobranchoidea</taxon>
        <taxon>Plakobranchidae</taxon>
        <taxon>Plakobranchus</taxon>
    </lineage>
</organism>
<comment type="caution">
    <text evidence="2">The sequence shown here is derived from an EMBL/GenBank/DDBJ whole genome shotgun (WGS) entry which is preliminary data.</text>
</comment>
<protein>
    <submittedName>
        <fullName evidence="2">Uncharacterized protein</fullName>
    </submittedName>
</protein>